<dbReference type="Proteomes" id="UP000614915">
    <property type="component" value="Unassembled WGS sequence"/>
</dbReference>
<protein>
    <recommendedName>
        <fullName evidence="4">Lipoprotein</fullName>
    </recommendedName>
</protein>
<feature type="chain" id="PRO_5045165679" description="Lipoprotein" evidence="1">
    <location>
        <begin position="31"/>
        <end position="168"/>
    </location>
</feature>
<keyword evidence="3" id="KW-1185">Reference proteome</keyword>
<evidence type="ECO:0000313" key="3">
    <source>
        <dbReference type="Proteomes" id="UP000614915"/>
    </source>
</evidence>
<evidence type="ECO:0008006" key="4">
    <source>
        <dbReference type="Google" id="ProtNLM"/>
    </source>
</evidence>
<dbReference type="EMBL" id="JADOTX010000001">
    <property type="protein sequence ID" value="MBG6066336.1"/>
    <property type="molecule type" value="Genomic_DNA"/>
</dbReference>
<organism evidence="2 3">
    <name type="scientific">Micromonospora ureilytica</name>
    <dbReference type="NCBI Taxonomy" id="709868"/>
    <lineage>
        <taxon>Bacteria</taxon>
        <taxon>Bacillati</taxon>
        <taxon>Actinomycetota</taxon>
        <taxon>Actinomycetes</taxon>
        <taxon>Micromonosporales</taxon>
        <taxon>Micromonosporaceae</taxon>
        <taxon>Micromonospora</taxon>
    </lineage>
</organism>
<name>A0ABS0JGZ5_9ACTN</name>
<reference evidence="2 3" key="1">
    <citation type="submission" date="2020-11" db="EMBL/GenBank/DDBJ databases">
        <title>Sequencing the genomes of 1000 actinobacteria strains.</title>
        <authorList>
            <person name="Klenk H.-P."/>
        </authorList>
    </citation>
    <scope>NUCLEOTIDE SEQUENCE [LARGE SCALE GENOMIC DNA]</scope>
    <source>
        <strain evidence="2 3">DSM 101692</strain>
    </source>
</reference>
<gene>
    <name evidence="2" type="ORF">IW248_002623</name>
</gene>
<proteinExistence type="predicted"/>
<evidence type="ECO:0000313" key="2">
    <source>
        <dbReference type="EMBL" id="MBG6066336.1"/>
    </source>
</evidence>
<evidence type="ECO:0000256" key="1">
    <source>
        <dbReference type="SAM" id="SignalP"/>
    </source>
</evidence>
<accession>A0ABS0JGZ5</accession>
<keyword evidence="1" id="KW-0732">Signal</keyword>
<feature type="signal peptide" evidence="1">
    <location>
        <begin position="1"/>
        <end position="30"/>
    </location>
</feature>
<comment type="caution">
    <text evidence="2">The sequence shown here is derived from an EMBL/GenBank/DDBJ whole genome shotgun (WGS) entry which is preliminary data.</text>
</comment>
<sequence>MLDTLMLMKTCRPVAAVACLALLVMSGCGSGRSTTPAGTPTTYTCCDGEDVDTVYQPGQDMTVHWIVKPGTDPAANSTQVELTARLTGPYGDVSELKSAAGGTARPALGEVTFEAQPVRPSGAAGERPVSVIPIARDAPPGSYNLIFAVREDGGVIGGASVVRVAPKA</sequence>
<dbReference type="RefSeq" id="WP_307787926.1">
    <property type="nucleotide sequence ID" value="NZ_JADOTX010000001.1"/>
</dbReference>